<proteinExistence type="predicted"/>
<reference evidence="1" key="1">
    <citation type="submission" date="2014-11" db="EMBL/GenBank/DDBJ databases">
        <authorList>
            <person name="Amaro Gonzalez C."/>
        </authorList>
    </citation>
    <scope>NUCLEOTIDE SEQUENCE</scope>
</reference>
<reference evidence="1" key="2">
    <citation type="journal article" date="2015" name="Fish Shellfish Immunol.">
        <title>Early steps in the European eel (Anguilla anguilla)-Vibrio vulnificus interaction in the gills: Role of the RtxA13 toxin.</title>
        <authorList>
            <person name="Callol A."/>
            <person name="Pajuelo D."/>
            <person name="Ebbesson L."/>
            <person name="Teles M."/>
            <person name="MacKenzie S."/>
            <person name="Amaro C."/>
        </authorList>
    </citation>
    <scope>NUCLEOTIDE SEQUENCE</scope>
</reference>
<dbReference type="AlphaFoldDB" id="A0A0E9TCF0"/>
<organism evidence="1">
    <name type="scientific">Anguilla anguilla</name>
    <name type="common">European freshwater eel</name>
    <name type="synonym">Muraena anguilla</name>
    <dbReference type="NCBI Taxonomy" id="7936"/>
    <lineage>
        <taxon>Eukaryota</taxon>
        <taxon>Metazoa</taxon>
        <taxon>Chordata</taxon>
        <taxon>Craniata</taxon>
        <taxon>Vertebrata</taxon>
        <taxon>Euteleostomi</taxon>
        <taxon>Actinopterygii</taxon>
        <taxon>Neopterygii</taxon>
        <taxon>Teleostei</taxon>
        <taxon>Anguilliformes</taxon>
        <taxon>Anguillidae</taxon>
        <taxon>Anguilla</taxon>
    </lineage>
</organism>
<protein>
    <submittedName>
        <fullName evidence="1">Uncharacterized protein</fullName>
    </submittedName>
</protein>
<evidence type="ECO:0000313" key="1">
    <source>
        <dbReference type="EMBL" id="JAH51256.1"/>
    </source>
</evidence>
<dbReference type="EMBL" id="GBXM01057321">
    <property type="protein sequence ID" value="JAH51256.1"/>
    <property type="molecule type" value="Transcribed_RNA"/>
</dbReference>
<sequence length="39" mass="4642">MFCKHTQVYTKFKLFTLEESILYPGPSEYKASQLTIDQR</sequence>
<accession>A0A0E9TCF0</accession>
<name>A0A0E9TCF0_ANGAN</name>